<evidence type="ECO:0000256" key="1">
    <source>
        <dbReference type="SAM" id="MobiDB-lite"/>
    </source>
</evidence>
<feature type="compositionally biased region" description="Basic and acidic residues" evidence="1">
    <location>
        <begin position="24"/>
        <end position="38"/>
    </location>
</feature>
<reference evidence="2" key="1">
    <citation type="submission" date="2022-03" db="EMBL/GenBank/DDBJ databases">
        <authorList>
            <person name="Lindestad O."/>
        </authorList>
    </citation>
    <scope>NUCLEOTIDE SEQUENCE</scope>
</reference>
<dbReference type="AlphaFoldDB" id="A0A8S4S979"/>
<proteinExistence type="predicted"/>
<feature type="region of interest" description="Disordered" evidence="1">
    <location>
        <begin position="22"/>
        <end position="48"/>
    </location>
</feature>
<comment type="caution">
    <text evidence="2">The sequence shown here is derived from an EMBL/GenBank/DDBJ whole genome shotgun (WGS) entry which is preliminary data.</text>
</comment>
<organism evidence="2 3">
    <name type="scientific">Pararge aegeria aegeria</name>
    <dbReference type="NCBI Taxonomy" id="348720"/>
    <lineage>
        <taxon>Eukaryota</taxon>
        <taxon>Metazoa</taxon>
        <taxon>Ecdysozoa</taxon>
        <taxon>Arthropoda</taxon>
        <taxon>Hexapoda</taxon>
        <taxon>Insecta</taxon>
        <taxon>Pterygota</taxon>
        <taxon>Neoptera</taxon>
        <taxon>Endopterygota</taxon>
        <taxon>Lepidoptera</taxon>
        <taxon>Glossata</taxon>
        <taxon>Ditrysia</taxon>
        <taxon>Papilionoidea</taxon>
        <taxon>Nymphalidae</taxon>
        <taxon>Satyrinae</taxon>
        <taxon>Satyrini</taxon>
        <taxon>Parargina</taxon>
        <taxon>Pararge</taxon>
    </lineage>
</organism>
<dbReference type="EMBL" id="CAKXAJ010025990">
    <property type="protein sequence ID" value="CAH2248959.1"/>
    <property type="molecule type" value="Genomic_DNA"/>
</dbReference>
<dbReference type="Proteomes" id="UP000838756">
    <property type="component" value="Unassembled WGS sequence"/>
</dbReference>
<feature type="region of interest" description="Disordered" evidence="1">
    <location>
        <begin position="92"/>
        <end position="114"/>
    </location>
</feature>
<feature type="compositionally biased region" description="Low complexity" evidence="1">
    <location>
        <begin position="39"/>
        <end position="48"/>
    </location>
</feature>
<protein>
    <submittedName>
        <fullName evidence="2">Jg17734 protein</fullName>
    </submittedName>
</protein>
<evidence type="ECO:0000313" key="3">
    <source>
        <dbReference type="Proteomes" id="UP000838756"/>
    </source>
</evidence>
<evidence type="ECO:0000313" key="2">
    <source>
        <dbReference type="EMBL" id="CAH2248959.1"/>
    </source>
</evidence>
<accession>A0A8S4S979</accession>
<gene>
    <name evidence="2" type="primary">jg17734</name>
    <name evidence="2" type="ORF">PAEG_LOCUS21828</name>
</gene>
<name>A0A8S4S979_9NEOP</name>
<sequence>MYGAPEAAVSGLACECARASLSGGREDGRAPRVSDRPDAPGAAEAGEGAAVAVRAQTARVELACMIRLVVEARYQSKSLYLYGSGKPWLRRSREIANKQPGQGAAVTPPPPDNR</sequence>
<keyword evidence="3" id="KW-1185">Reference proteome</keyword>